<evidence type="ECO:0000256" key="2">
    <source>
        <dbReference type="ARBA" id="ARBA00022448"/>
    </source>
</evidence>
<dbReference type="PANTHER" id="PTHR35008">
    <property type="entry name" value="BLL4482 PROTEIN-RELATED"/>
    <property type="match status" value="1"/>
</dbReference>
<dbReference type="GO" id="GO:0005506">
    <property type="term" value="F:iron ion binding"/>
    <property type="evidence" value="ECO:0007669"/>
    <property type="project" value="InterPro"/>
</dbReference>
<keyword evidence="6 13" id="KW-0732">Signal</keyword>
<dbReference type="GO" id="GO:0020037">
    <property type="term" value="F:heme binding"/>
    <property type="evidence" value="ECO:0007669"/>
    <property type="project" value="InterPro"/>
</dbReference>
<feature type="binding site" description="covalent" evidence="11">
    <location>
        <position position="45"/>
    </location>
    <ligand>
        <name>heme c</name>
        <dbReference type="ChEBI" id="CHEBI:61717"/>
        <label>1</label>
    </ligand>
</feature>
<dbReference type="InterPro" id="IPR051459">
    <property type="entry name" value="Cytochrome_c-type_DH"/>
</dbReference>
<dbReference type="InterPro" id="IPR036909">
    <property type="entry name" value="Cyt_c-like_dom_sf"/>
</dbReference>
<evidence type="ECO:0000256" key="1">
    <source>
        <dbReference type="ARBA" id="ARBA00004236"/>
    </source>
</evidence>
<evidence type="ECO:0000313" key="16">
    <source>
        <dbReference type="Proteomes" id="UP000246145"/>
    </source>
</evidence>
<evidence type="ECO:0000256" key="5">
    <source>
        <dbReference type="ARBA" id="ARBA00022723"/>
    </source>
</evidence>
<dbReference type="Proteomes" id="UP000246145">
    <property type="component" value="Unassembled WGS sequence"/>
</dbReference>
<dbReference type="PROSITE" id="PS51007">
    <property type="entry name" value="CYTC"/>
    <property type="match status" value="3"/>
</dbReference>
<comment type="cofactor">
    <cofactor evidence="11">
        <name>heme c</name>
        <dbReference type="ChEBI" id="CHEBI:61717"/>
    </cofactor>
    <text evidence="11">Binds 3 heme c groups covalently per subunit.</text>
</comment>
<dbReference type="GO" id="GO:0016614">
    <property type="term" value="F:oxidoreductase activity, acting on CH-OH group of donors"/>
    <property type="evidence" value="ECO:0007669"/>
    <property type="project" value="InterPro"/>
</dbReference>
<feature type="chain" id="PRO_5015576085" evidence="13">
    <location>
        <begin position="26"/>
        <end position="427"/>
    </location>
</feature>
<dbReference type="AlphaFoldDB" id="A0A2U1CK28"/>
<reference evidence="15 16" key="1">
    <citation type="submission" date="2018-04" db="EMBL/GenBank/DDBJ databases">
        <title>Genomic Encyclopedia of Type Strains, Phase IV (KMG-IV): sequencing the most valuable type-strain genomes for metagenomic binning, comparative biology and taxonomic classification.</title>
        <authorList>
            <person name="Goeker M."/>
        </authorList>
    </citation>
    <scope>NUCLEOTIDE SEQUENCE [LARGE SCALE GENOMIC DNA]</scope>
    <source>
        <strain evidence="15 16">DSM 10065</strain>
    </source>
</reference>
<feature type="binding site" description="covalent" evidence="11">
    <location>
        <position position="318"/>
    </location>
    <ligand>
        <name>heme c</name>
        <dbReference type="ChEBI" id="CHEBI:61717"/>
        <label>3</label>
    </ligand>
</feature>
<dbReference type="InterPro" id="IPR008168">
    <property type="entry name" value="Cyt_C_IC"/>
</dbReference>
<protein>
    <submittedName>
        <fullName evidence="15">Mono/diheme cytochrome c family protein</fullName>
    </submittedName>
</protein>
<dbReference type="InterPro" id="IPR009056">
    <property type="entry name" value="Cyt_c-like_dom"/>
</dbReference>
<dbReference type="InterPro" id="IPR014353">
    <property type="entry name" value="Membr-bd_ADH_cyt_c"/>
</dbReference>
<feature type="binding site" description="covalent" evidence="11">
    <location>
        <position position="191"/>
    </location>
    <ligand>
        <name>heme c</name>
        <dbReference type="ChEBI" id="CHEBI:61717"/>
        <label>2</label>
    </ligand>
</feature>
<keyword evidence="5 12" id="KW-0479">Metal-binding</keyword>
<evidence type="ECO:0000256" key="6">
    <source>
        <dbReference type="ARBA" id="ARBA00022729"/>
    </source>
</evidence>
<name>A0A2U1CK28_9BURK</name>
<accession>A0A2U1CK28</accession>
<gene>
    <name evidence="15" type="ORF">C7440_2888</name>
</gene>
<evidence type="ECO:0000256" key="7">
    <source>
        <dbReference type="ARBA" id="ARBA00022737"/>
    </source>
</evidence>
<evidence type="ECO:0000313" key="15">
    <source>
        <dbReference type="EMBL" id="PVY61338.1"/>
    </source>
</evidence>
<comment type="subcellular location">
    <subcellularLocation>
        <location evidence="1">Cell membrane</location>
    </subcellularLocation>
</comment>
<evidence type="ECO:0000259" key="14">
    <source>
        <dbReference type="PROSITE" id="PS51007"/>
    </source>
</evidence>
<dbReference type="Gene3D" id="1.10.760.10">
    <property type="entry name" value="Cytochrome c-like domain"/>
    <property type="match status" value="3"/>
</dbReference>
<keyword evidence="3" id="KW-1003">Cell membrane</keyword>
<proteinExistence type="predicted"/>
<keyword evidence="8" id="KW-0249">Electron transport</keyword>
<sequence>MHAHKHGLEALLLSGLCALAAAAHAQGTEFTQIQRGRYLAAAGDCVSCHTVKGGKPFAGGYPVETPFGTIFSSNITPDIETGIGNWGADDFYRAMHEGVRKDGKNLYPACPYPWFTKMTREDSDSLKAFLDTLEPARAFPPENELIWPLGWRQLVSGWKLLFFTPGQYVDNPAKSEEWNRGAYLVTGLAHCAACHTPKNMLGASKNSKAMQGGDAGESWFAPSLTGHQRDGLGSWSVDDIVQYLAMGANRDTASTGPMTEVVMNSTRHLSKEDLAAMATYLKSIPAHDAGIDDEKNPEIGEDVMARGKGIYIDQCMGCHMADGKGQAEAFPPLADSPPIQAAEPQTLIQVVLAGDHMADPPELPSGLAMPAFDWKLNDEEIADVLTYVRNAWGNKAPAVSEDQVGKVRKAVHEYGPRYKRLISHSLH</sequence>
<feature type="binding site" description="axial binding residue" evidence="12">
    <location>
        <position position="319"/>
    </location>
    <ligand>
        <name>heme c</name>
        <dbReference type="ChEBI" id="CHEBI:61717"/>
        <label>3</label>
    </ligand>
    <ligandPart>
        <name>Fe</name>
        <dbReference type="ChEBI" id="CHEBI:18248"/>
    </ligandPart>
</feature>
<dbReference type="PANTHER" id="PTHR35008:SF8">
    <property type="entry name" value="ALCOHOL DEHYDROGENASE CYTOCHROME C SUBUNIT"/>
    <property type="match status" value="1"/>
</dbReference>
<feature type="signal peptide" evidence="13">
    <location>
        <begin position="1"/>
        <end position="25"/>
    </location>
</feature>
<feature type="binding site" description="covalent" evidence="11">
    <location>
        <position position="48"/>
    </location>
    <ligand>
        <name>heme c</name>
        <dbReference type="ChEBI" id="CHEBI:61717"/>
        <label>1</label>
    </ligand>
</feature>
<dbReference type="PIRSF" id="PIRSF000018">
    <property type="entry name" value="Mb_ADH_cyt_c"/>
    <property type="match status" value="1"/>
</dbReference>
<feature type="binding site" description="covalent" evidence="11">
    <location>
        <position position="194"/>
    </location>
    <ligand>
        <name>heme c</name>
        <dbReference type="ChEBI" id="CHEBI:61717"/>
        <label>2</label>
    </ligand>
</feature>
<feature type="binding site" description="axial binding residue" evidence="12">
    <location>
        <position position="49"/>
    </location>
    <ligand>
        <name>heme c</name>
        <dbReference type="ChEBI" id="CHEBI:61717"/>
        <label>1</label>
    </ligand>
    <ligandPart>
        <name>Fe</name>
        <dbReference type="ChEBI" id="CHEBI:18248"/>
    </ligandPart>
</feature>
<keyword evidence="9 12" id="KW-0408">Iron</keyword>
<dbReference type="OrthoDB" id="9809720at2"/>
<evidence type="ECO:0000256" key="10">
    <source>
        <dbReference type="ARBA" id="ARBA00023136"/>
    </source>
</evidence>
<dbReference type="GO" id="GO:0009055">
    <property type="term" value="F:electron transfer activity"/>
    <property type="evidence" value="ECO:0007669"/>
    <property type="project" value="InterPro"/>
</dbReference>
<keyword evidence="4 11" id="KW-0349">Heme</keyword>
<feature type="domain" description="Cytochrome c" evidence="14">
    <location>
        <begin position="176"/>
        <end position="285"/>
    </location>
</feature>
<dbReference type="PRINTS" id="PR00605">
    <property type="entry name" value="CYTCHROMECIC"/>
</dbReference>
<keyword evidence="10" id="KW-0472">Membrane</keyword>
<dbReference type="EMBL" id="QEKO01000004">
    <property type="protein sequence ID" value="PVY61338.1"/>
    <property type="molecule type" value="Genomic_DNA"/>
</dbReference>
<comment type="caution">
    <text evidence="15">The sequence shown here is derived from an EMBL/GenBank/DDBJ whole genome shotgun (WGS) entry which is preliminary data.</text>
</comment>
<dbReference type="STRING" id="1231391.GCA_000308195_00934"/>
<keyword evidence="7" id="KW-0677">Repeat</keyword>
<evidence type="ECO:0000256" key="13">
    <source>
        <dbReference type="SAM" id="SignalP"/>
    </source>
</evidence>
<evidence type="ECO:0000256" key="11">
    <source>
        <dbReference type="PIRSR" id="PIRSR000018-50"/>
    </source>
</evidence>
<feature type="binding site" description="axial binding residue" evidence="12">
    <location>
        <position position="195"/>
    </location>
    <ligand>
        <name>heme c</name>
        <dbReference type="ChEBI" id="CHEBI:61717"/>
        <label>2</label>
    </ligand>
    <ligandPart>
        <name>Fe</name>
        <dbReference type="ChEBI" id="CHEBI:18248"/>
    </ligandPart>
</feature>
<feature type="domain" description="Cytochrome c" evidence="14">
    <location>
        <begin position="31"/>
        <end position="134"/>
    </location>
</feature>
<dbReference type="SUPFAM" id="SSF46626">
    <property type="entry name" value="Cytochrome c"/>
    <property type="match status" value="3"/>
</dbReference>
<organism evidence="15 16">
    <name type="scientific">Pusillimonas noertemannii</name>
    <dbReference type="NCBI Taxonomy" id="305977"/>
    <lineage>
        <taxon>Bacteria</taxon>
        <taxon>Pseudomonadati</taxon>
        <taxon>Pseudomonadota</taxon>
        <taxon>Betaproteobacteria</taxon>
        <taxon>Burkholderiales</taxon>
        <taxon>Alcaligenaceae</taxon>
        <taxon>Pusillimonas</taxon>
    </lineage>
</organism>
<dbReference type="RefSeq" id="WP_116519014.1">
    <property type="nucleotide sequence ID" value="NZ_JACCEX010000004.1"/>
</dbReference>
<keyword evidence="2" id="KW-0813">Transport</keyword>
<evidence type="ECO:0000256" key="3">
    <source>
        <dbReference type="ARBA" id="ARBA00022475"/>
    </source>
</evidence>
<feature type="domain" description="Cytochrome c" evidence="14">
    <location>
        <begin position="302"/>
        <end position="392"/>
    </location>
</feature>
<evidence type="ECO:0000256" key="8">
    <source>
        <dbReference type="ARBA" id="ARBA00022982"/>
    </source>
</evidence>
<keyword evidence="16" id="KW-1185">Reference proteome</keyword>
<dbReference type="Pfam" id="PF00034">
    <property type="entry name" value="Cytochrom_C"/>
    <property type="match status" value="3"/>
</dbReference>
<evidence type="ECO:0000256" key="4">
    <source>
        <dbReference type="ARBA" id="ARBA00022617"/>
    </source>
</evidence>
<dbReference type="GO" id="GO:0005886">
    <property type="term" value="C:plasma membrane"/>
    <property type="evidence" value="ECO:0007669"/>
    <property type="project" value="UniProtKB-SubCell"/>
</dbReference>
<feature type="binding site" description="covalent" evidence="11">
    <location>
        <position position="315"/>
    </location>
    <ligand>
        <name>heme c</name>
        <dbReference type="ChEBI" id="CHEBI:61717"/>
        <label>3</label>
    </ligand>
</feature>
<evidence type="ECO:0000256" key="12">
    <source>
        <dbReference type="PIRSR" id="PIRSR000018-51"/>
    </source>
</evidence>
<evidence type="ECO:0000256" key="9">
    <source>
        <dbReference type="ARBA" id="ARBA00023004"/>
    </source>
</evidence>